<evidence type="ECO:0000256" key="5">
    <source>
        <dbReference type="ARBA" id="ARBA00022793"/>
    </source>
</evidence>
<evidence type="ECO:0000256" key="6">
    <source>
        <dbReference type="ARBA" id="ARBA00022822"/>
    </source>
</evidence>
<reference evidence="10" key="1">
    <citation type="submission" date="2020-05" db="EMBL/GenBank/DDBJ databases">
        <authorList>
            <person name="Chiriac C."/>
            <person name="Salcher M."/>
            <person name="Ghai R."/>
            <person name="Kavagutti S V."/>
        </authorList>
    </citation>
    <scope>NUCLEOTIDE SEQUENCE</scope>
</reference>
<dbReference type="InterPro" id="IPR045186">
    <property type="entry name" value="Indole-3-glycerol_P_synth"/>
</dbReference>
<gene>
    <name evidence="10" type="ORF">UFOPK1908_00818</name>
    <name evidence="11" type="ORF">UFOPK3576_00343</name>
</gene>
<keyword evidence="5" id="KW-0210">Decarboxylase</keyword>
<dbReference type="InterPro" id="IPR013785">
    <property type="entry name" value="Aldolase_TIM"/>
</dbReference>
<keyword evidence="6" id="KW-0822">Tryptophan biosynthesis</keyword>
<keyword evidence="8" id="KW-0456">Lyase</keyword>
<keyword evidence="7" id="KW-0057">Aromatic amino acid biosynthesis</keyword>
<dbReference type="UniPathway" id="UPA00035">
    <property type="reaction ID" value="UER00043"/>
</dbReference>
<dbReference type="HAMAP" id="MF_00134_B">
    <property type="entry name" value="IGPS_B"/>
    <property type="match status" value="1"/>
</dbReference>
<dbReference type="PROSITE" id="PS00614">
    <property type="entry name" value="IGPS"/>
    <property type="match status" value="1"/>
</dbReference>
<organism evidence="10">
    <name type="scientific">freshwater metagenome</name>
    <dbReference type="NCBI Taxonomy" id="449393"/>
    <lineage>
        <taxon>unclassified sequences</taxon>
        <taxon>metagenomes</taxon>
        <taxon>ecological metagenomes</taxon>
    </lineage>
</organism>
<dbReference type="Pfam" id="PF00218">
    <property type="entry name" value="IGPS"/>
    <property type="match status" value="1"/>
</dbReference>
<dbReference type="PANTHER" id="PTHR22854">
    <property type="entry name" value="TRYPTOPHAN BIOSYNTHESIS PROTEIN"/>
    <property type="match status" value="1"/>
</dbReference>
<dbReference type="NCBIfam" id="NF001369">
    <property type="entry name" value="PRK00278.1-1"/>
    <property type="match status" value="1"/>
</dbReference>
<evidence type="ECO:0000313" key="10">
    <source>
        <dbReference type="EMBL" id="CAB4621388.1"/>
    </source>
</evidence>
<dbReference type="CDD" id="cd00331">
    <property type="entry name" value="IGPS"/>
    <property type="match status" value="1"/>
</dbReference>
<sequence>MSVLDDIIVGVREDTAVRKTSVSLADLKAQVAAVAPAIPVVPSLKRAGVQLIAEVKRSSPSKGALADIADPAALATAYAAGGASAISVLTEQRRFGGSLADLDAVRAAVQIPILRKDFMVEEYQFWEARAHGADIILLIVAGLEQAQLVEFMSLTRDLGMTALVETHDEEEISRALDAGAEVVGVNARNLKTLEVDRNVFSRVASLIPSTCVRIAESGVRSPEDVLTYGEQGADVVLVGEALVTGADPQKAARAMIDAGATIGKAS</sequence>
<evidence type="ECO:0000256" key="8">
    <source>
        <dbReference type="ARBA" id="ARBA00023239"/>
    </source>
</evidence>
<comment type="catalytic activity">
    <reaction evidence="1">
        <text>1-(2-carboxyphenylamino)-1-deoxy-D-ribulose 5-phosphate + H(+) = (1S,2R)-1-C-(indol-3-yl)glycerol 3-phosphate + CO2 + H2O</text>
        <dbReference type="Rhea" id="RHEA:23476"/>
        <dbReference type="ChEBI" id="CHEBI:15377"/>
        <dbReference type="ChEBI" id="CHEBI:15378"/>
        <dbReference type="ChEBI" id="CHEBI:16526"/>
        <dbReference type="ChEBI" id="CHEBI:58613"/>
        <dbReference type="ChEBI" id="CHEBI:58866"/>
        <dbReference type="EC" id="4.1.1.48"/>
    </reaction>
</comment>
<evidence type="ECO:0000259" key="9">
    <source>
        <dbReference type="Pfam" id="PF00218"/>
    </source>
</evidence>
<dbReference type="InterPro" id="IPR011060">
    <property type="entry name" value="RibuloseP-bd_barrel"/>
</dbReference>
<dbReference type="EMBL" id="CAEZVB010000033">
    <property type="protein sequence ID" value="CAB4621388.1"/>
    <property type="molecule type" value="Genomic_DNA"/>
</dbReference>
<comment type="pathway">
    <text evidence="2">Amino-acid biosynthesis; L-tryptophan biosynthesis; L-tryptophan from chorismate: step 4/5.</text>
</comment>
<evidence type="ECO:0000256" key="7">
    <source>
        <dbReference type="ARBA" id="ARBA00023141"/>
    </source>
</evidence>
<proteinExistence type="inferred from homology"/>
<evidence type="ECO:0000256" key="4">
    <source>
        <dbReference type="ARBA" id="ARBA00022605"/>
    </source>
</evidence>
<dbReference type="NCBIfam" id="NF001377">
    <property type="entry name" value="PRK00278.2-4"/>
    <property type="match status" value="1"/>
</dbReference>
<dbReference type="EMBL" id="CAFBMO010000009">
    <property type="protein sequence ID" value="CAB4898743.1"/>
    <property type="molecule type" value="Genomic_DNA"/>
</dbReference>
<keyword evidence="4" id="KW-0028">Amino-acid biosynthesis</keyword>
<dbReference type="InterPro" id="IPR001468">
    <property type="entry name" value="Indole-3-GlycerolPSynthase_CS"/>
</dbReference>
<dbReference type="SUPFAM" id="SSF51366">
    <property type="entry name" value="Ribulose-phoshate binding barrel"/>
    <property type="match status" value="1"/>
</dbReference>
<protein>
    <recommendedName>
        <fullName evidence="3">indole-3-glycerol-phosphate synthase</fullName>
        <ecNumber evidence="3">4.1.1.48</ecNumber>
    </recommendedName>
</protein>
<dbReference type="PANTHER" id="PTHR22854:SF2">
    <property type="entry name" value="INDOLE-3-GLYCEROL-PHOSPHATE SYNTHASE"/>
    <property type="match status" value="1"/>
</dbReference>
<dbReference type="InterPro" id="IPR013798">
    <property type="entry name" value="Indole-3-glycerol_P_synth_dom"/>
</dbReference>
<dbReference type="Gene3D" id="3.20.20.70">
    <property type="entry name" value="Aldolase class I"/>
    <property type="match status" value="1"/>
</dbReference>
<evidence type="ECO:0000256" key="1">
    <source>
        <dbReference type="ARBA" id="ARBA00001633"/>
    </source>
</evidence>
<accession>A0A6J6IG23</accession>
<dbReference type="AlphaFoldDB" id="A0A6J6IG23"/>
<evidence type="ECO:0000313" key="11">
    <source>
        <dbReference type="EMBL" id="CAB4898743.1"/>
    </source>
</evidence>
<dbReference type="GO" id="GO:0000162">
    <property type="term" value="P:L-tryptophan biosynthetic process"/>
    <property type="evidence" value="ECO:0007669"/>
    <property type="project" value="UniProtKB-UniPathway"/>
</dbReference>
<dbReference type="GO" id="GO:0004425">
    <property type="term" value="F:indole-3-glycerol-phosphate synthase activity"/>
    <property type="evidence" value="ECO:0007669"/>
    <property type="project" value="UniProtKB-EC"/>
</dbReference>
<feature type="domain" description="Indole-3-glycerol phosphate synthase" evidence="9">
    <location>
        <begin position="4"/>
        <end position="254"/>
    </location>
</feature>
<dbReference type="GO" id="GO:0004640">
    <property type="term" value="F:phosphoribosylanthranilate isomerase activity"/>
    <property type="evidence" value="ECO:0007669"/>
    <property type="project" value="TreeGrafter"/>
</dbReference>
<dbReference type="FunFam" id="3.20.20.70:FF:000024">
    <property type="entry name" value="Indole-3-glycerol phosphate synthase"/>
    <property type="match status" value="1"/>
</dbReference>
<evidence type="ECO:0000256" key="3">
    <source>
        <dbReference type="ARBA" id="ARBA00012362"/>
    </source>
</evidence>
<dbReference type="EC" id="4.1.1.48" evidence="3"/>
<name>A0A6J6IG23_9ZZZZ</name>
<evidence type="ECO:0000256" key="2">
    <source>
        <dbReference type="ARBA" id="ARBA00004696"/>
    </source>
</evidence>